<reference evidence="16" key="2">
    <citation type="journal article" date="2021" name="PeerJ">
        <title>Extensive microbial diversity within the chicken gut microbiome revealed by metagenomics and culture.</title>
        <authorList>
            <person name="Gilroy R."/>
            <person name="Ravi A."/>
            <person name="Getino M."/>
            <person name="Pursley I."/>
            <person name="Horton D.L."/>
            <person name="Alikhan N.F."/>
            <person name="Baker D."/>
            <person name="Gharbi K."/>
            <person name="Hall N."/>
            <person name="Watson M."/>
            <person name="Adriaenssens E.M."/>
            <person name="Foster-Nyarko E."/>
            <person name="Jarju S."/>
            <person name="Secka A."/>
            <person name="Antonio M."/>
            <person name="Oren A."/>
            <person name="Chaudhuri R.R."/>
            <person name="La Ragione R."/>
            <person name="Hildebrand F."/>
            <person name="Pallen M.J."/>
        </authorList>
    </citation>
    <scope>NUCLEOTIDE SEQUENCE</scope>
    <source>
        <strain evidence="16">CHK193-30670</strain>
    </source>
</reference>
<dbReference type="Pfam" id="PF08275">
    <property type="entry name" value="DNAG_N"/>
    <property type="match status" value="1"/>
</dbReference>
<keyword evidence="2 12" id="KW-0639">Primosome</keyword>
<evidence type="ECO:0000256" key="12">
    <source>
        <dbReference type="HAMAP-Rule" id="MF_00974"/>
    </source>
</evidence>
<evidence type="ECO:0000256" key="13">
    <source>
        <dbReference type="PIRNR" id="PIRNR002811"/>
    </source>
</evidence>
<keyword evidence="6 12" id="KW-0479">Metal-binding</keyword>
<dbReference type="GO" id="GO:0008270">
    <property type="term" value="F:zinc ion binding"/>
    <property type="evidence" value="ECO:0007669"/>
    <property type="project" value="UniProtKB-UniRule"/>
</dbReference>
<dbReference type="InterPro" id="IPR006295">
    <property type="entry name" value="DNA_primase_DnaG"/>
</dbReference>
<dbReference type="HAMAP" id="MF_00974">
    <property type="entry name" value="DNA_primase_DnaG"/>
    <property type="match status" value="1"/>
</dbReference>
<sequence>MDKIPYETILDIRKKANIVDIIAKYIPLEKRGKNYFAICPFHDDHNPSMSVSEEKQIYTCFVCGASGNVFNFVMKYENVSFVSAVKKVASFVGINLDVQDVKEKKEDNTKYDKYYKMFDVVNKYYKNNIKSVYGKNAIKYLHERKINDDIINEFEIGLSLNDNSVSKLLQEKGYDKDELIDIGICGNTNNYMYDTFRNRIMFPLCNLDGQVVGFSGRIYNGEKESKYVNSKESVIFKKGHLLYNYHRAINEAREKRQIIVVEGFMDVIRLFSVGIKNVVASMGTAITKEHASLIKKLSQNVVLSFDGDKAGEKATISAIKEFEKIGITPKIIRLEDDLDPDDYIIKKGKDAYLNHLKNTLSVIDFNLKISEDKTNFNDFNEVSSFVKDAVTELEKINDKVIYELTLNKIAKQTGLSKETIDEMVEKKPASNAYIIDKRKPQKKNKYQKAEEYLLHYMLRSKDAILLYQDKVSYLPNKKLSIIAMEILEFYEKKGYINVSDFTLFLEDKTDLISEVLRIDDLDLPDNVSRDVLIDYIKTIDEEILNNEINKVKDKIKTETNVQNKIELLEKLRVLKKRECK</sequence>
<evidence type="ECO:0000256" key="4">
    <source>
        <dbReference type="ARBA" id="ARBA00022695"/>
    </source>
</evidence>
<dbReference type="PANTHER" id="PTHR30313:SF2">
    <property type="entry name" value="DNA PRIMASE"/>
    <property type="match status" value="1"/>
</dbReference>
<dbReference type="InterPro" id="IPR013264">
    <property type="entry name" value="DNAG_N"/>
</dbReference>
<dbReference type="EC" id="2.7.7.101" evidence="12"/>
<evidence type="ECO:0000313" key="16">
    <source>
        <dbReference type="EMBL" id="HIU40841.1"/>
    </source>
</evidence>
<comment type="catalytic activity">
    <reaction evidence="12">
        <text>ssDNA + n NTP = ssDNA/pppN(pN)n-1 hybrid + (n-1) diphosphate.</text>
        <dbReference type="EC" id="2.7.7.101"/>
    </reaction>
</comment>
<reference evidence="16" key="1">
    <citation type="submission" date="2020-10" db="EMBL/GenBank/DDBJ databases">
        <authorList>
            <person name="Gilroy R."/>
        </authorList>
    </citation>
    <scope>NUCLEOTIDE SEQUENCE</scope>
    <source>
        <strain evidence="16">CHK193-30670</strain>
    </source>
</reference>
<dbReference type="SMART" id="SM00493">
    <property type="entry name" value="TOPRIM"/>
    <property type="match status" value="1"/>
</dbReference>
<accession>A0A9D1LJC1</accession>
<keyword evidence="9" id="KW-0460">Magnesium</keyword>
<feature type="zinc finger region" description="CHC2-type" evidence="12 14">
    <location>
        <begin position="39"/>
        <end position="63"/>
    </location>
</feature>
<dbReference type="PANTHER" id="PTHR30313">
    <property type="entry name" value="DNA PRIMASE"/>
    <property type="match status" value="1"/>
</dbReference>
<evidence type="ECO:0000256" key="7">
    <source>
        <dbReference type="ARBA" id="ARBA00022771"/>
    </source>
</evidence>
<dbReference type="InterPro" id="IPR006171">
    <property type="entry name" value="TOPRIM_dom"/>
</dbReference>
<keyword evidence="7 12" id="KW-0863">Zinc-finger</keyword>
<gene>
    <name evidence="12 16" type="primary">dnaG</name>
    <name evidence="16" type="ORF">IAB68_06065</name>
</gene>
<proteinExistence type="inferred from homology"/>
<keyword evidence="11 12" id="KW-0804">Transcription</keyword>
<dbReference type="PROSITE" id="PS50880">
    <property type="entry name" value="TOPRIM"/>
    <property type="match status" value="1"/>
</dbReference>
<comment type="domain">
    <text evidence="12">Contains an N-terminal zinc-binding domain, a central core domain that contains the primase activity, and a C-terminal DnaB-binding domain.</text>
</comment>
<keyword evidence="4 12" id="KW-0548">Nucleotidyltransferase</keyword>
<evidence type="ECO:0000256" key="11">
    <source>
        <dbReference type="ARBA" id="ARBA00023163"/>
    </source>
</evidence>
<dbReference type="AlphaFoldDB" id="A0A9D1LJC1"/>
<dbReference type="InterPro" id="IPR002694">
    <property type="entry name" value="Znf_CHC2"/>
</dbReference>
<dbReference type="Gene3D" id="3.90.980.10">
    <property type="entry name" value="DNA primase, catalytic core, N-terminal domain"/>
    <property type="match status" value="1"/>
</dbReference>
<dbReference type="EMBL" id="DVMT01000061">
    <property type="protein sequence ID" value="HIU40841.1"/>
    <property type="molecule type" value="Genomic_DNA"/>
</dbReference>
<evidence type="ECO:0000256" key="6">
    <source>
        <dbReference type="ARBA" id="ARBA00022723"/>
    </source>
</evidence>
<dbReference type="GO" id="GO:0003899">
    <property type="term" value="F:DNA-directed RNA polymerase activity"/>
    <property type="evidence" value="ECO:0007669"/>
    <property type="project" value="UniProtKB-UniRule"/>
</dbReference>
<dbReference type="GO" id="GO:1990077">
    <property type="term" value="C:primosome complex"/>
    <property type="evidence" value="ECO:0007669"/>
    <property type="project" value="UniProtKB-KW"/>
</dbReference>
<dbReference type="SUPFAM" id="SSF57783">
    <property type="entry name" value="Zinc beta-ribbon"/>
    <property type="match status" value="1"/>
</dbReference>
<evidence type="ECO:0000256" key="8">
    <source>
        <dbReference type="ARBA" id="ARBA00022833"/>
    </source>
</evidence>
<comment type="cofactor">
    <cofactor evidence="12 13 14">
        <name>Zn(2+)</name>
        <dbReference type="ChEBI" id="CHEBI:29105"/>
    </cofactor>
    <text evidence="12 13 14">Binds 1 zinc ion per monomer.</text>
</comment>
<dbReference type="Gene3D" id="1.10.860.10">
    <property type="entry name" value="DNAb Helicase, Chain A"/>
    <property type="match status" value="1"/>
</dbReference>
<feature type="domain" description="Toprim" evidence="15">
    <location>
        <begin position="256"/>
        <end position="337"/>
    </location>
</feature>
<evidence type="ECO:0000256" key="14">
    <source>
        <dbReference type="PIRSR" id="PIRSR002811-1"/>
    </source>
</evidence>
<organism evidence="16 17">
    <name type="scientific">Candidatus Aphodocola excrementigallinarum</name>
    <dbReference type="NCBI Taxonomy" id="2840670"/>
    <lineage>
        <taxon>Bacteria</taxon>
        <taxon>Bacillati</taxon>
        <taxon>Bacillota</taxon>
        <taxon>Bacilli</taxon>
        <taxon>Candidatus Aphodocola</taxon>
    </lineage>
</organism>
<keyword evidence="8 12" id="KW-0862">Zinc</keyword>
<keyword evidence="5 12" id="KW-0235">DNA replication</keyword>
<evidence type="ECO:0000256" key="3">
    <source>
        <dbReference type="ARBA" id="ARBA00022679"/>
    </source>
</evidence>
<dbReference type="InterPro" id="IPR036977">
    <property type="entry name" value="DNA_primase_Znf_CHC2"/>
</dbReference>
<dbReference type="FunFam" id="3.90.580.10:FF:000001">
    <property type="entry name" value="DNA primase"/>
    <property type="match status" value="1"/>
</dbReference>
<comment type="subunit">
    <text evidence="12">Monomer. Interacts with DnaB.</text>
</comment>
<dbReference type="InterPro" id="IPR037068">
    <property type="entry name" value="DNA_primase_core_N_sf"/>
</dbReference>
<evidence type="ECO:0000256" key="1">
    <source>
        <dbReference type="ARBA" id="ARBA00022478"/>
    </source>
</evidence>
<dbReference type="GO" id="GO:0000428">
    <property type="term" value="C:DNA-directed RNA polymerase complex"/>
    <property type="evidence" value="ECO:0007669"/>
    <property type="project" value="UniProtKB-KW"/>
</dbReference>
<protein>
    <recommendedName>
        <fullName evidence="12 13">DNA primase</fullName>
        <ecNumber evidence="12">2.7.7.101</ecNumber>
    </recommendedName>
</protein>
<keyword evidence="10 12" id="KW-0238">DNA-binding</keyword>
<evidence type="ECO:0000256" key="9">
    <source>
        <dbReference type="ARBA" id="ARBA00022842"/>
    </source>
</evidence>
<dbReference type="SUPFAM" id="SSF56731">
    <property type="entry name" value="DNA primase core"/>
    <property type="match status" value="1"/>
</dbReference>
<dbReference type="Gene3D" id="3.90.580.10">
    <property type="entry name" value="Zinc finger, CHC2-type domain"/>
    <property type="match status" value="1"/>
</dbReference>
<keyword evidence="3 12" id="KW-0808">Transferase</keyword>
<dbReference type="GO" id="GO:0006269">
    <property type="term" value="P:DNA replication, synthesis of primer"/>
    <property type="evidence" value="ECO:0007669"/>
    <property type="project" value="UniProtKB-UniRule"/>
</dbReference>
<dbReference type="Pfam" id="PF13155">
    <property type="entry name" value="Toprim_2"/>
    <property type="match status" value="1"/>
</dbReference>
<dbReference type="CDD" id="cd03364">
    <property type="entry name" value="TOPRIM_DnaG_primases"/>
    <property type="match status" value="1"/>
</dbReference>
<evidence type="ECO:0000256" key="5">
    <source>
        <dbReference type="ARBA" id="ARBA00022705"/>
    </source>
</evidence>
<evidence type="ECO:0000259" key="15">
    <source>
        <dbReference type="PROSITE" id="PS50880"/>
    </source>
</evidence>
<dbReference type="NCBIfam" id="TIGR01391">
    <property type="entry name" value="dnaG"/>
    <property type="match status" value="1"/>
</dbReference>
<dbReference type="GO" id="GO:0005737">
    <property type="term" value="C:cytoplasm"/>
    <property type="evidence" value="ECO:0007669"/>
    <property type="project" value="TreeGrafter"/>
</dbReference>
<evidence type="ECO:0000313" key="17">
    <source>
        <dbReference type="Proteomes" id="UP000824074"/>
    </source>
</evidence>
<keyword evidence="1 12" id="KW-0240">DNA-directed RNA polymerase</keyword>
<dbReference type="PIRSF" id="PIRSF002811">
    <property type="entry name" value="DnaG"/>
    <property type="match status" value="1"/>
</dbReference>
<name>A0A9D1LJC1_9FIRM</name>
<comment type="similarity">
    <text evidence="12 13">Belongs to the DnaG primase family.</text>
</comment>
<dbReference type="Proteomes" id="UP000824074">
    <property type="component" value="Unassembled WGS sequence"/>
</dbReference>
<dbReference type="InterPro" id="IPR030846">
    <property type="entry name" value="DnaG_bac"/>
</dbReference>
<dbReference type="InterPro" id="IPR034151">
    <property type="entry name" value="TOPRIM_DnaG_bac"/>
</dbReference>
<dbReference type="SMART" id="SM00400">
    <property type="entry name" value="ZnF_CHCC"/>
    <property type="match status" value="1"/>
</dbReference>
<dbReference type="InterPro" id="IPR050219">
    <property type="entry name" value="DnaG_primase"/>
</dbReference>
<evidence type="ECO:0000256" key="10">
    <source>
        <dbReference type="ARBA" id="ARBA00023125"/>
    </source>
</evidence>
<dbReference type="GO" id="GO:0003677">
    <property type="term" value="F:DNA binding"/>
    <property type="evidence" value="ECO:0007669"/>
    <property type="project" value="UniProtKB-KW"/>
</dbReference>
<dbReference type="InterPro" id="IPR016136">
    <property type="entry name" value="DNA_helicase_N/primase_C"/>
</dbReference>
<dbReference type="Gene3D" id="3.40.1360.10">
    <property type="match status" value="1"/>
</dbReference>
<evidence type="ECO:0000256" key="2">
    <source>
        <dbReference type="ARBA" id="ARBA00022515"/>
    </source>
</evidence>
<dbReference type="Pfam" id="PF01807">
    <property type="entry name" value="Zn_ribbon_DnaG"/>
    <property type="match status" value="1"/>
</dbReference>
<comment type="caution">
    <text evidence="16">The sequence shown here is derived from an EMBL/GenBank/DDBJ whole genome shotgun (WGS) entry which is preliminary data.</text>
</comment>
<comment type="function">
    <text evidence="12 13">RNA polymerase that catalyzes the synthesis of short RNA molecules used as primers for DNA polymerase during DNA replication.</text>
</comment>